<accession>A0A0B6YGZ9</accession>
<evidence type="ECO:0000313" key="2">
    <source>
        <dbReference type="EMBL" id="CEK55447.1"/>
    </source>
</evidence>
<gene>
    <name evidence="2" type="primary">ORF25239</name>
</gene>
<name>A0A0B6YGZ9_9EUPU</name>
<dbReference type="AlphaFoldDB" id="A0A0B6YGZ9"/>
<dbReference type="EMBL" id="HACG01008582">
    <property type="protein sequence ID" value="CEK55447.1"/>
    <property type="molecule type" value="Transcribed_RNA"/>
</dbReference>
<feature type="non-terminal residue" evidence="2">
    <location>
        <position position="121"/>
    </location>
</feature>
<feature type="region of interest" description="Disordered" evidence="1">
    <location>
        <begin position="48"/>
        <end position="68"/>
    </location>
</feature>
<feature type="non-terminal residue" evidence="2">
    <location>
        <position position="1"/>
    </location>
</feature>
<proteinExistence type="predicted"/>
<evidence type="ECO:0000256" key="1">
    <source>
        <dbReference type="SAM" id="MobiDB-lite"/>
    </source>
</evidence>
<reference evidence="2" key="1">
    <citation type="submission" date="2014-12" db="EMBL/GenBank/DDBJ databases">
        <title>Insight into the proteome of Arion vulgaris.</title>
        <authorList>
            <person name="Aradska J."/>
            <person name="Bulat T."/>
            <person name="Smidak R."/>
            <person name="Sarate P."/>
            <person name="Gangsoo J."/>
            <person name="Sialana F."/>
            <person name="Bilban M."/>
            <person name="Lubec G."/>
        </authorList>
    </citation>
    <scope>NUCLEOTIDE SEQUENCE</scope>
    <source>
        <tissue evidence="2">Skin</tissue>
    </source>
</reference>
<protein>
    <submittedName>
        <fullName evidence="2">Uncharacterized protein</fullName>
    </submittedName>
</protein>
<sequence>AFNRSNWPTSNLRELEIKDNWLFHQESLTDCLRTSGLDVTRLSTPFSKQPVFSATDGGDGDGSVSDMGSVNIEFENSVDASPHSAKKTEDITVDSLKRMLAEDSSVNKAEDERRRRELINM</sequence>
<organism evidence="2">
    <name type="scientific">Arion vulgaris</name>
    <dbReference type="NCBI Taxonomy" id="1028688"/>
    <lineage>
        <taxon>Eukaryota</taxon>
        <taxon>Metazoa</taxon>
        <taxon>Spiralia</taxon>
        <taxon>Lophotrochozoa</taxon>
        <taxon>Mollusca</taxon>
        <taxon>Gastropoda</taxon>
        <taxon>Heterobranchia</taxon>
        <taxon>Euthyneura</taxon>
        <taxon>Panpulmonata</taxon>
        <taxon>Eupulmonata</taxon>
        <taxon>Stylommatophora</taxon>
        <taxon>Helicina</taxon>
        <taxon>Arionoidea</taxon>
        <taxon>Arionidae</taxon>
        <taxon>Arion</taxon>
    </lineage>
</organism>